<keyword evidence="3" id="KW-1185">Reference proteome</keyword>
<reference evidence="2 3" key="1">
    <citation type="submission" date="2023-11" db="EMBL/GenBank/DDBJ databases">
        <title>MicrobeMod: A computational toolkit for identifying prokaryotic methylation and restriction-modification with nanopore sequencing.</title>
        <authorList>
            <person name="Crits-Christoph A."/>
            <person name="Kang S.C."/>
            <person name="Lee H."/>
            <person name="Ostrov N."/>
        </authorList>
    </citation>
    <scope>NUCLEOTIDE SEQUENCE [LARGE SCALE GENOMIC DNA]</scope>
    <source>
        <strain evidence="2 3">ATCC 25935</strain>
    </source>
</reference>
<dbReference type="GeneID" id="43164358"/>
<feature type="region of interest" description="Disordered" evidence="1">
    <location>
        <begin position="1"/>
        <end position="34"/>
    </location>
</feature>
<feature type="compositionally biased region" description="Polar residues" evidence="1">
    <location>
        <begin position="1"/>
        <end position="14"/>
    </location>
</feature>
<feature type="compositionally biased region" description="Low complexity" evidence="1">
    <location>
        <begin position="22"/>
        <end position="34"/>
    </location>
</feature>
<evidence type="ECO:0000256" key="1">
    <source>
        <dbReference type="SAM" id="MobiDB-lite"/>
    </source>
</evidence>
<organism evidence="2 3">
    <name type="scientific">Duganella zoogloeoides</name>
    <dbReference type="NCBI Taxonomy" id="75659"/>
    <lineage>
        <taxon>Bacteria</taxon>
        <taxon>Pseudomonadati</taxon>
        <taxon>Pseudomonadota</taxon>
        <taxon>Betaproteobacteria</taxon>
        <taxon>Burkholderiales</taxon>
        <taxon>Oxalobacteraceae</taxon>
        <taxon>Telluria group</taxon>
        <taxon>Duganella</taxon>
    </lineage>
</organism>
<sequence>MATSKRSASLSRTGKPTFPATAPGGDSAVPPSAPPAGAISLATLLMVGADRVIIDAAEDDDPHFMAEYIDPA</sequence>
<protein>
    <submittedName>
        <fullName evidence="2">Uncharacterized protein</fullName>
    </submittedName>
</protein>
<name>A0ABZ0Y1C3_9BURK</name>
<dbReference type="RefSeq" id="WP_019922691.1">
    <property type="nucleotide sequence ID" value="NZ_CP140152.1"/>
</dbReference>
<gene>
    <name evidence="2" type="ORF">SR858_05705</name>
</gene>
<evidence type="ECO:0000313" key="2">
    <source>
        <dbReference type="EMBL" id="WQH05833.1"/>
    </source>
</evidence>
<proteinExistence type="predicted"/>
<accession>A0ABZ0Y1C3</accession>
<dbReference type="Proteomes" id="UP001326110">
    <property type="component" value="Chromosome"/>
</dbReference>
<dbReference type="EMBL" id="CP140152">
    <property type="protein sequence ID" value="WQH05833.1"/>
    <property type="molecule type" value="Genomic_DNA"/>
</dbReference>
<evidence type="ECO:0000313" key="3">
    <source>
        <dbReference type="Proteomes" id="UP001326110"/>
    </source>
</evidence>